<dbReference type="STRING" id="930990.A0A067MVT8"/>
<dbReference type="EMBL" id="KL198031">
    <property type="protein sequence ID" value="KDQ15686.1"/>
    <property type="molecule type" value="Genomic_DNA"/>
</dbReference>
<dbReference type="Pfam" id="PF00106">
    <property type="entry name" value="adh_short"/>
    <property type="match status" value="1"/>
</dbReference>
<dbReference type="InterPro" id="IPR020904">
    <property type="entry name" value="Sc_DH/Rdtase_CS"/>
</dbReference>
<gene>
    <name evidence="5" type="ORF">BOTBODRAFT_54565</name>
</gene>
<dbReference type="OrthoDB" id="2102561at2759"/>
<dbReference type="PRINTS" id="PR00080">
    <property type="entry name" value="SDRFAMILY"/>
</dbReference>
<dbReference type="GO" id="GO:0004806">
    <property type="term" value="F:triacylglycerol lipase activity"/>
    <property type="evidence" value="ECO:0007669"/>
    <property type="project" value="TreeGrafter"/>
</dbReference>
<keyword evidence="3" id="KW-0560">Oxidoreductase</keyword>
<dbReference type="InParanoid" id="A0A067MVT8"/>
<evidence type="ECO:0000256" key="1">
    <source>
        <dbReference type="ARBA" id="ARBA00006484"/>
    </source>
</evidence>
<dbReference type="CDD" id="cd05374">
    <property type="entry name" value="17beta-HSD-like_SDR_c"/>
    <property type="match status" value="1"/>
</dbReference>
<dbReference type="PANTHER" id="PTHR44169:SF6">
    <property type="entry name" value="NADPH-DEPENDENT 1-ACYLDIHYDROXYACETONE PHOSPHATE REDUCTASE"/>
    <property type="match status" value="1"/>
</dbReference>
<evidence type="ECO:0000313" key="5">
    <source>
        <dbReference type="EMBL" id="KDQ15686.1"/>
    </source>
</evidence>
<dbReference type="SUPFAM" id="SSF51735">
    <property type="entry name" value="NAD(P)-binding Rossmann-fold domains"/>
    <property type="match status" value="1"/>
</dbReference>
<dbReference type="PROSITE" id="PS00061">
    <property type="entry name" value="ADH_SHORT"/>
    <property type="match status" value="1"/>
</dbReference>
<dbReference type="PANTHER" id="PTHR44169">
    <property type="entry name" value="NADPH-DEPENDENT 1-ACYLDIHYDROXYACETONE PHOSPHATE REDUCTASE"/>
    <property type="match status" value="1"/>
</dbReference>
<keyword evidence="2" id="KW-0521">NADP</keyword>
<dbReference type="Proteomes" id="UP000027195">
    <property type="component" value="Unassembled WGS sequence"/>
</dbReference>
<dbReference type="PRINTS" id="PR00081">
    <property type="entry name" value="GDHRDH"/>
</dbReference>
<dbReference type="GO" id="GO:0005783">
    <property type="term" value="C:endoplasmic reticulum"/>
    <property type="evidence" value="ECO:0007669"/>
    <property type="project" value="TreeGrafter"/>
</dbReference>
<evidence type="ECO:0008006" key="7">
    <source>
        <dbReference type="Google" id="ProtNLM"/>
    </source>
</evidence>
<dbReference type="FunFam" id="3.40.50.720:FF:000261">
    <property type="entry name" value="NADPH-dependent 1-acyldihydroxyacetone phosphate reductase"/>
    <property type="match status" value="1"/>
</dbReference>
<comment type="similarity">
    <text evidence="1 4">Belongs to the short-chain dehydrogenases/reductases (SDR) family.</text>
</comment>
<evidence type="ECO:0000256" key="3">
    <source>
        <dbReference type="ARBA" id="ARBA00023002"/>
    </source>
</evidence>
<protein>
    <recommendedName>
        <fullName evidence="7">NAD(P)-binding protein</fullName>
    </recommendedName>
</protein>
<dbReference type="FunCoup" id="A0A067MVT8">
    <property type="interactions" value="102"/>
</dbReference>
<evidence type="ECO:0000256" key="4">
    <source>
        <dbReference type="RuleBase" id="RU000363"/>
    </source>
</evidence>
<evidence type="ECO:0000313" key="6">
    <source>
        <dbReference type="Proteomes" id="UP000027195"/>
    </source>
</evidence>
<dbReference type="AlphaFoldDB" id="A0A067MVT8"/>
<sequence length="294" mass="31953">MGSTTKRTVLITGCSGGGIGHALAKEYNNKGLRVFATARRLDSMVELRNIGIETLELDVSSVESIKRTANQVSILAGGRLDVLVNNASHLTCTFEAYTLPATDISLTEVKALFDVNVFGVMAMVQEFVHLLINSGDARIVNIGSVAGVMPYVFGSAYNASKAALHSYGDTLRVELAPFNVKVITIITGGVKTTASPPRSLPADSIYQPMRHEFETLRVGNSQKTGMLVEEYARSVVLESLKTTPSAWFWKGTSSFTVWFVDTFLLKKAFDSPISRKFKLAAVLRKGQPSHTTNI</sequence>
<dbReference type="Gene3D" id="3.40.50.720">
    <property type="entry name" value="NAD(P)-binding Rossmann-like Domain"/>
    <property type="match status" value="1"/>
</dbReference>
<dbReference type="HOGENOM" id="CLU_010194_2_9_1"/>
<dbReference type="InterPro" id="IPR036291">
    <property type="entry name" value="NAD(P)-bd_dom_sf"/>
</dbReference>
<evidence type="ECO:0000256" key="2">
    <source>
        <dbReference type="ARBA" id="ARBA00022857"/>
    </source>
</evidence>
<dbReference type="GO" id="GO:0006654">
    <property type="term" value="P:phosphatidic acid biosynthetic process"/>
    <property type="evidence" value="ECO:0007669"/>
    <property type="project" value="TreeGrafter"/>
</dbReference>
<organism evidence="5 6">
    <name type="scientific">Botryobasidium botryosum (strain FD-172 SS1)</name>
    <dbReference type="NCBI Taxonomy" id="930990"/>
    <lineage>
        <taxon>Eukaryota</taxon>
        <taxon>Fungi</taxon>
        <taxon>Dikarya</taxon>
        <taxon>Basidiomycota</taxon>
        <taxon>Agaricomycotina</taxon>
        <taxon>Agaricomycetes</taxon>
        <taxon>Cantharellales</taxon>
        <taxon>Botryobasidiaceae</taxon>
        <taxon>Botryobasidium</taxon>
    </lineage>
</organism>
<keyword evidence="6" id="KW-1185">Reference proteome</keyword>
<proteinExistence type="inferred from homology"/>
<dbReference type="InterPro" id="IPR002347">
    <property type="entry name" value="SDR_fam"/>
</dbReference>
<reference evidence="6" key="1">
    <citation type="journal article" date="2014" name="Proc. Natl. Acad. Sci. U.S.A.">
        <title>Extensive sampling of basidiomycete genomes demonstrates inadequacy of the white-rot/brown-rot paradigm for wood decay fungi.</title>
        <authorList>
            <person name="Riley R."/>
            <person name="Salamov A.A."/>
            <person name="Brown D.W."/>
            <person name="Nagy L.G."/>
            <person name="Floudas D."/>
            <person name="Held B.W."/>
            <person name="Levasseur A."/>
            <person name="Lombard V."/>
            <person name="Morin E."/>
            <person name="Otillar R."/>
            <person name="Lindquist E.A."/>
            <person name="Sun H."/>
            <person name="LaButti K.M."/>
            <person name="Schmutz J."/>
            <person name="Jabbour D."/>
            <person name="Luo H."/>
            <person name="Baker S.E."/>
            <person name="Pisabarro A.G."/>
            <person name="Walton J.D."/>
            <person name="Blanchette R.A."/>
            <person name="Henrissat B."/>
            <person name="Martin F."/>
            <person name="Cullen D."/>
            <person name="Hibbett D.S."/>
            <person name="Grigoriev I.V."/>
        </authorList>
    </citation>
    <scope>NUCLEOTIDE SEQUENCE [LARGE SCALE GENOMIC DNA]</scope>
    <source>
        <strain evidence="6">FD-172 SS1</strain>
    </source>
</reference>
<dbReference type="GO" id="GO:0000140">
    <property type="term" value="F:acylglycerone-phosphate reductase (NADP+) activity"/>
    <property type="evidence" value="ECO:0007669"/>
    <property type="project" value="TreeGrafter"/>
</dbReference>
<dbReference type="GO" id="GO:0005811">
    <property type="term" value="C:lipid droplet"/>
    <property type="evidence" value="ECO:0007669"/>
    <property type="project" value="TreeGrafter"/>
</dbReference>
<accession>A0A067MVT8</accession>
<name>A0A067MVT8_BOTB1</name>
<dbReference type="GO" id="GO:0019433">
    <property type="term" value="P:triglyceride catabolic process"/>
    <property type="evidence" value="ECO:0007669"/>
    <property type="project" value="TreeGrafter"/>
</dbReference>